<evidence type="ECO:0000313" key="3">
    <source>
        <dbReference type="Proteomes" id="UP000324800"/>
    </source>
</evidence>
<feature type="non-terminal residue" evidence="2">
    <location>
        <position position="559"/>
    </location>
</feature>
<sequence length="559" mass="62710">MTNQYPQNVKKKLMLSDAVFPRFLARTPETRKIATAVINGTTQLEDEGTINTFLPVEESVQLANRIARSREFFVGGSASELRELADSNPQAYEELTKINTDNINRPAGSHLPFTACKPPIKNTDAEANEQPLQPSYVLPNPALRHLPLSMLKRDIFEVVGQMSLLESSEDIQKEPPKPPSLQSYQWDLQVGQSEHRQPCIVTLMQNPYGTPASGLFAPNTQIKITNAVPRLAAQFIPLILASKPQQIKPDTSKIIVEVQNFQNHLRTSVPPPMAVDMQLQSIQEERPKSPRQLDQRFQSPIKQSGRSSSALSNSERRISSSPSNVASQILLLPSINIPGINQKIQNNKIDPQIYFQVVQASQSQQQTLLGLWCMCASSVSVNNSKENQALLFIGQLEETQTSKDMKTEKRTFLLFPDTFGTFMMRIISPDAYNEIKSRFCTKKESQSVFGASSIEIGNVIAIGACSQKQQDVTKQQYEKFVTVPYVSVQKQNLSQNVQNKEKKIIKGKVNKKILKSGMEKDPDSPQHEAKDSINSKKQALQEKRKQLSHQFIELNLRDA</sequence>
<comment type="caution">
    <text evidence="2">The sequence shown here is derived from an EMBL/GenBank/DDBJ whole genome shotgun (WGS) entry which is preliminary data.</text>
</comment>
<accession>A0A5J4W3B5</accession>
<feature type="region of interest" description="Disordered" evidence="1">
    <location>
        <begin position="283"/>
        <end position="319"/>
    </location>
</feature>
<feature type="compositionally biased region" description="Basic and acidic residues" evidence="1">
    <location>
        <begin position="517"/>
        <end position="544"/>
    </location>
</feature>
<name>A0A5J4W3B5_9EUKA</name>
<reference evidence="2 3" key="1">
    <citation type="submission" date="2019-03" db="EMBL/GenBank/DDBJ databases">
        <title>Single cell metagenomics reveals metabolic interactions within the superorganism composed of flagellate Streblomastix strix and complex community of Bacteroidetes bacteria on its surface.</title>
        <authorList>
            <person name="Treitli S.C."/>
            <person name="Kolisko M."/>
            <person name="Husnik F."/>
            <person name="Keeling P."/>
            <person name="Hampl V."/>
        </authorList>
    </citation>
    <scope>NUCLEOTIDE SEQUENCE [LARGE SCALE GENOMIC DNA]</scope>
    <source>
        <strain evidence="2">ST1C</strain>
    </source>
</reference>
<dbReference type="Proteomes" id="UP000324800">
    <property type="component" value="Unassembled WGS sequence"/>
</dbReference>
<evidence type="ECO:0000256" key="1">
    <source>
        <dbReference type="SAM" id="MobiDB-lite"/>
    </source>
</evidence>
<feature type="region of interest" description="Disordered" evidence="1">
    <location>
        <begin position="514"/>
        <end position="544"/>
    </location>
</feature>
<feature type="compositionally biased region" description="Basic and acidic residues" evidence="1">
    <location>
        <begin position="283"/>
        <end position="294"/>
    </location>
</feature>
<dbReference type="AlphaFoldDB" id="A0A5J4W3B5"/>
<organism evidence="2 3">
    <name type="scientific">Streblomastix strix</name>
    <dbReference type="NCBI Taxonomy" id="222440"/>
    <lineage>
        <taxon>Eukaryota</taxon>
        <taxon>Metamonada</taxon>
        <taxon>Preaxostyla</taxon>
        <taxon>Oxymonadida</taxon>
        <taxon>Streblomastigidae</taxon>
        <taxon>Streblomastix</taxon>
    </lineage>
</organism>
<protein>
    <submittedName>
        <fullName evidence="2">Uncharacterized protein</fullName>
    </submittedName>
</protein>
<dbReference type="EMBL" id="SNRW01003571">
    <property type="protein sequence ID" value="KAA6389484.1"/>
    <property type="molecule type" value="Genomic_DNA"/>
</dbReference>
<proteinExistence type="predicted"/>
<evidence type="ECO:0000313" key="2">
    <source>
        <dbReference type="EMBL" id="KAA6389484.1"/>
    </source>
</evidence>
<feature type="compositionally biased region" description="Low complexity" evidence="1">
    <location>
        <begin position="304"/>
        <end position="319"/>
    </location>
</feature>
<gene>
    <name evidence="2" type="ORF">EZS28_014987</name>
</gene>